<evidence type="ECO:0000256" key="1">
    <source>
        <dbReference type="ARBA" id="ARBA00004496"/>
    </source>
</evidence>
<comment type="caution">
    <text evidence="6">The sequence shown here is derived from an EMBL/GenBank/DDBJ whole genome shotgun (WGS) entry which is preliminary data.</text>
</comment>
<dbReference type="CDD" id="cd00118">
    <property type="entry name" value="LysM"/>
    <property type="match status" value="1"/>
</dbReference>
<dbReference type="RefSeq" id="WP_129436276.1">
    <property type="nucleotide sequence ID" value="NZ_SBKO01000004.1"/>
</dbReference>
<gene>
    <name evidence="6" type="primary">lysM</name>
    <name evidence="6" type="ORF">EQG63_10240</name>
</gene>
<dbReference type="SMART" id="SM00257">
    <property type="entry name" value="LysM"/>
    <property type="match status" value="1"/>
</dbReference>
<dbReference type="PROSITE" id="PS51782">
    <property type="entry name" value="LYSM"/>
    <property type="match status" value="1"/>
</dbReference>
<dbReference type="SUPFAM" id="SSF54106">
    <property type="entry name" value="LysM domain"/>
    <property type="match status" value="1"/>
</dbReference>
<dbReference type="InterPro" id="IPR052196">
    <property type="entry name" value="Bact_Kbp"/>
</dbReference>
<dbReference type="Proteomes" id="UP000290283">
    <property type="component" value="Unassembled WGS sequence"/>
</dbReference>
<dbReference type="Pfam" id="PF01476">
    <property type="entry name" value="LysM"/>
    <property type="match status" value="1"/>
</dbReference>
<dbReference type="AlphaFoldDB" id="A0A4Q1K476"/>
<dbReference type="InterPro" id="IPR007055">
    <property type="entry name" value="BON_dom"/>
</dbReference>
<dbReference type="PANTHER" id="PTHR34700">
    <property type="entry name" value="POTASSIUM BINDING PROTEIN KBP"/>
    <property type="match status" value="1"/>
</dbReference>
<evidence type="ECO:0000259" key="4">
    <source>
        <dbReference type="PROSITE" id="PS50914"/>
    </source>
</evidence>
<evidence type="ECO:0000313" key="7">
    <source>
        <dbReference type="Proteomes" id="UP000290283"/>
    </source>
</evidence>
<dbReference type="GO" id="GO:0005737">
    <property type="term" value="C:cytoplasm"/>
    <property type="evidence" value="ECO:0007669"/>
    <property type="project" value="UniProtKB-SubCell"/>
</dbReference>
<reference evidence="7" key="1">
    <citation type="submission" date="2019-01" db="EMBL/GenBank/DDBJ databases">
        <title>Cytophagaceae bacterium strain CAR-16.</title>
        <authorList>
            <person name="Chen W.-M."/>
        </authorList>
    </citation>
    <scope>NUCLEOTIDE SEQUENCE [LARGE SCALE GENOMIC DNA]</scope>
    <source>
        <strain evidence="7">LLJ-11</strain>
    </source>
</reference>
<dbReference type="InterPro" id="IPR036779">
    <property type="entry name" value="LysM_dom_sf"/>
</dbReference>
<dbReference type="Gene3D" id="3.10.350.10">
    <property type="entry name" value="LysM domain"/>
    <property type="match status" value="1"/>
</dbReference>
<sequence>MGLFSFIKGAGKKLFGAKEEAAPAEEKAQLKASALLGHVQALGLPFNSLKVAVKEDGLVVVTGEVDQQADSEKIVLALGNVEGVETVDNQMTVAIPAPEARYHTVVEGDWLSKIAKEYYGDAMKYEVIFEANKPMLQDPDEIYPGQVLRIPNLD</sequence>
<accession>A0A4Q1K476</accession>
<dbReference type="EMBL" id="SBKO01000004">
    <property type="protein sequence ID" value="RXR17853.1"/>
    <property type="molecule type" value="Genomic_DNA"/>
</dbReference>
<proteinExistence type="predicted"/>
<evidence type="ECO:0000256" key="2">
    <source>
        <dbReference type="ARBA" id="ARBA00022490"/>
    </source>
</evidence>
<keyword evidence="7" id="KW-1185">Reference proteome</keyword>
<comment type="subcellular location">
    <subcellularLocation>
        <location evidence="1">Cytoplasm</location>
    </subcellularLocation>
</comment>
<dbReference type="PROSITE" id="PS50914">
    <property type="entry name" value="BON"/>
    <property type="match status" value="1"/>
</dbReference>
<dbReference type="FunFam" id="3.10.350.10:FF:000001">
    <property type="entry name" value="Peptidoglycan-binding protein LysM"/>
    <property type="match status" value="1"/>
</dbReference>
<evidence type="ECO:0000259" key="5">
    <source>
        <dbReference type="PROSITE" id="PS51782"/>
    </source>
</evidence>
<keyword evidence="2" id="KW-0963">Cytoplasm</keyword>
<evidence type="ECO:0000256" key="3">
    <source>
        <dbReference type="ARBA" id="ARBA00072219"/>
    </source>
</evidence>
<evidence type="ECO:0000313" key="6">
    <source>
        <dbReference type="EMBL" id="RXR17853.1"/>
    </source>
</evidence>
<dbReference type="Pfam" id="PF04972">
    <property type="entry name" value="BON"/>
    <property type="match status" value="1"/>
</dbReference>
<dbReference type="NCBIfam" id="NF008399">
    <property type="entry name" value="PRK11198.1"/>
    <property type="match status" value="1"/>
</dbReference>
<name>A0A4Q1K476_9FLAO</name>
<organism evidence="6 7">
    <name type="scientific">Flavobacterium amnicola</name>
    <dbReference type="NCBI Taxonomy" id="2506422"/>
    <lineage>
        <taxon>Bacteria</taxon>
        <taxon>Pseudomonadati</taxon>
        <taxon>Bacteroidota</taxon>
        <taxon>Flavobacteriia</taxon>
        <taxon>Flavobacteriales</taxon>
        <taxon>Flavobacteriaceae</taxon>
        <taxon>Flavobacterium</taxon>
    </lineage>
</organism>
<dbReference type="InterPro" id="IPR018392">
    <property type="entry name" value="LysM"/>
</dbReference>
<dbReference type="PANTHER" id="PTHR34700:SF8">
    <property type="entry name" value="POTASSIUM BINDING PROTEIN KBP"/>
    <property type="match status" value="1"/>
</dbReference>
<feature type="domain" description="LysM" evidence="5">
    <location>
        <begin position="101"/>
        <end position="150"/>
    </location>
</feature>
<protein>
    <recommendedName>
        <fullName evidence="3">Potassium binding protein Kbp</fullName>
    </recommendedName>
</protein>
<dbReference type="OrthoDB" id="370541at2"/>
<feature type="domain" description="BON" evidence="4">
    <location>
        <begin position="24"/>
        <end position="95"/>
    </location>
</feature>
<dbReference type="Gene3D" id="3.30.1340.30">
    <property type="match status" value="1"/>
</dbReference>